<reference evidence="2" key="1">
    <citation type="submission" date="2020-11" db="EMBL/GenBank/DDBJ databases">
        <authorList>
            <consortium name="DOE Joint Genome Institute"/>
            <person name="Ahrendt S."/>
            <person name="Riley R."/>
            <person name="Andreopoulos W."/>
            <person name="Labutti K."/>
            <person name="Pangilinan J."/>
            <person name="Ruiz-Duenas F.J."/>
            <person name="Barrasa J.M."/>
            <person name="Sanchez-Garcia M."/>
            <person name="Camarero S."/>
            <person name="Miyauchi S."/>
            <person name="Serrano A."/>
            <person name="Linde D."/>
            <person name="Babiker R."/>
            <person name="Drula E."/>
            <person name="Ayuso-Fernandez I."/>
            <person name="Pacheco R."/>
            <person name="Padilla G."/>
            <person name="Ferreira P."/>
            <person name="Barriuso J."/>
            <person name="Kellner H."/>
            <person name="Castanera R."/>
            <person name="Alfaro M."/>
            <person name="Ramirez L."/>
            <person name="Pisabarro A.G."/>
            <person name="Kuo A."/>
            <person name="Tritt A."/>
            <person name="Lipzen A."/>
            <person name="He G."/>
            <person name="Yan M."/>
            <person name="Ng V."/>
            <person name="Cullen D."/>
            <person name="Martin F."/>
            <person name="Rosso M.-N."/>
            <person name="Henrissat B."/>
            <person name="Hibbett D."/>
            <person name="Martinez A.T."/>
            <person name="Grigoriev I.V."/>
        </authorList>
    </citation>
    <scope>NUCLEOTIDE SEQUENCE</scope>
    <source>
        <strain evidence="2">MF-IS2</strain>
    </source>
</reference>
<dbReference type="SUPFAM" id="SSF52047">
    <property type="entry name" value="RNI-like"/>
    <property type="match status" value="1"/>
</dbReference>
<name>A0A9P5X5G5_9AGAR</name>
<keyword evidence="3" id="KW-1185">Reference proteome</keyword>
<dbReference type="EMBL" id="MU151508">
    <property type="protein sequence ID" value="KAF9443191.1"/>
    <property type="molecule type" value="Genomic_DNA"/>
</dbReference>
<comment type="caution">
    <text evidence="2">The sequence shown here is derived from an EMBL/GenBank/DDBJ whole genome shotgun (WGS) entry which is preliminary data.</text>
</comment>
<evidence type="ECO:0008006" key="4">
    <source>
        <dbReference type="Google" id="ProtNLM"/>
    </source>
</evidence>
<sequence>MAASVLHLPQELVDSIIEYVGDDRSTLCSCALVSRSWLHSSRYHLFANISLSPHIQGNIPPQQLCAQLYGVLQESPAIVPYIRSLQIFDGGLPPHRTAQWISNERTLPPLLKLLTHLRQLELSASSACNVIQWKSLPFTLQNAICTLLKLPSLTYLRLHSWTFPNLASIAAVLSSCQHLKCLSLSAVAVCEDLDNTHHSEPPDTIPNDEFSSGSDTANTRAPTPSLEVLTLDYVNFGYLGYWLFAPPSPISFSNLRELRISHSADPLVVEQILLSIGPSLEHLHLKPGSWDVFPFDLRNNLNLKSLRLTLEVPETALSWCTTLLSSLSPSGFLNSLTHISLEFFTDLKRLSASSPSTTTTVSPSTSPYHVPLKQVDIGLFAQPSHPDFVRVQEALGGIQKNDLKGSGAVRVYQLGLKSQRSFGRICGPRLRSFEGNN</sequence>
<dbReference type="AlphaFoldDB" id="A0A9P5X5G5"/>
<dbReference type="InterPro" id="IPR032675">
    <property type="entry name" value="LRR_dom_sf"/>
</dbReference>
<evidence type="ECO:0000256" key="1">
    <source>
        <dbReference type="SAM" id="MobiDB-lite"/>
    </source>
</evidence>
<evidence type="ECO:0000313" key="2">
    <source>
        <dbReference type="EMBL" id="KAF9443191.1"/>
    </source>
</evidence>
<protein>
    <recommendedName>
        <fullName evidence="4">F-box domain-containing protein</fullName>
    </recommendedName>
</protein>
<dbReference type="SUPFAM" id="SSF81383">
    <property type="entry name" value="F-box domain"/>
    <property type="match status" value="1"/>
</dbReference>
<organism evidence="2 3">
    <name type="scientific">Macrolepiota fuliginosa MF-IS2</name>
    <dbReference type="NCBI Taxonomy" id="1400762"/>
    <lineage>
        <taxon>Eukaryota</taxon>
        <taxon>Fungi</taxon>
        <taxon>Dikarya</taxon>
        <taxon>Basidiomycota</taxon>
        <taxon>Agaricomycotina</taxon>
        <taxon>Agaricomycetes</taxon>
        <taxon>Agaricomycetidae</taxon>
        <taxon>Agaricales</taxon>
        <taxon>Agaricineae</taxon>
        <taxon>Agaricaceae</taxon>
        <taxon>Macrolepiota</taxon>
    </lineage>
</organism>
<dbReference type="InterPro" id="IPR036047">
    <property type="entry name" value="F-box-like_dom_sf"/>
</dbReference>
<dbReference type="OrthoDB" id="3070253at2759"/>
<dbReference type="Proteomes" id="UP000807342">
    <property type="component" value="Unassembled WGS sequence"/>
</dbReference>
<evidence type="ECO:0000313" key="3">
    <source>
        <dbReference type="Proteomes" id="UP000807342"/>
    </source>
</evidence>
<proteinExistence type="predicted"/>
<dbReference type="Gene3D" id="3.80.10.10">
    <property type="entry name" value="Ribonuclease Inhibitor"/>
    <property type="match status" value="1"/>
</dbReference>
<feature type="region of interest" description="Disordered" evidence="1">
    <location>
        <begin position="197"/>
        <end position="221"/>
    </location>
</feature>
<accession>A0A9P5X5G5</accession>
<feature type="compositionally biased region" description="Polar residues" evidence="1">
    <location>
        <begin position="209"/>
        <end position="221"/>
    </location>
</feature>
<gene>
    <name evidence="2" type="ORF">P691DRAFT_680026</name>
</gene>